<reference evidence="3" key="1">
    <citation type="journal article" date="2019" name="Environ. Microbiol.">
        <title>Fungal ecological strategies reflected in gene transcription - a case study of two litter decomposers.</title>
        <authorList>
            <person name="Barbi F."/>
            <person name="Kohler A."/>
            <person name="Barry K."/>
            <person name="Baskaran P."/>
            <person name="Daum C."/>
            <person name="Fauchery L."/>
            <person name="Ihrmark K."/>
            <person name="Kuo A."/>
            <person name="LaButti K."/>
            <person name="Lipzen A."/>
            <person name="Morin E."/>
            <person name="Grigoriev I.V."/>
            <person name="Henrissat B."/>
            <person name="Lindahl B."/>
            <person name="Martin F."/>
        </authorList>
    </citation>
    <scope>NUCLEOTIDE SEQUENCE</scope>
    <source>
        <strain evidence="3">JB14</strain>
    </source>
</reference>
<dbReference type="GO" id="GO:0051315">
    <property type="term" value="P:attachment of mitotic spindle microtubules to kinetochore"/>
    <property type="evidence" value="ECO:0007669"/>
    <property type="project" value="TreeGrafter"/>
</dbReference>
<gene>
    <name evidence="3" type="ORF">BT96DRAFT_957222</name>
</gene>
<organism evidence="3 4">
    <name type="scientific">Gymnopus androsaceus JB14</name>
    <dbReference type="NCBI Taxonomy" id="1447944"/>
    <lineage>
        <taxon>Eukaryota</taxon>
        <taxon>Fungi</taxon>
        <taxon>Dikarya</taxon>
        <taxon>Basidiomycota</taxon>
        <taxon>Agaricomycotina</taxon>
        <taxon>Agaricomycetes</taxon>
        <taxon>Agaricomycetidae</taxon>
        <taxon>Agaricales</taxon>
        <taxon>Marasmiineae</taxon>
        <taxon>Omphalotaceae</taxon>
        <taxon>Gymnopus</taxon>
    </lineage>
</organism>
<keyword evidence="1" id="KW-0175">Coiled coil</keyword>
<feature type="coiled-coil region" evidence="1">
    <location>
        <begin position="167"/>
        <end position="208"/>
    </location>
</feature>
<evidence type="ECO:0000313" key="4">
    <source>
        <dbReference type="Proteomes" id="UP000799118"/>
    </source>
</evidence>
<dbReference type="Proteomes" id="UP000799118">
    <property type="component" value="Unassembled WGS sequence"/>
</dbReference>
<dbReference type="EMBL" id="ML769468">
    <property type="protein sequence ID" value="KAE9399547.1"/>
    <property type="molecule type" value="Genomic_DNA"/>
</dbReference>
<name>A0A6A4HRF8_9AGAR</name>
<evidence type="ECO:0000256" key="1">
    <source>
        <dbReference type="SAM" id="Coils"/>
    </source>
</evidence>
<dbReference type="GO" id="GO:0000776">
    <property type="term" value="C:kinetochore"/>
    <property type="evidence" value="ECO:0007669"/>
    <property type="project" value="InterPro"/>
</dbReference>
<evidence type="ECO:0000259" key="2">
    <source>
        <dbReference type="Pfam" id="PF20882"/>
    </source>
</evidence>
<dbReference type="InterPro" id="IPR037475">
    <property type="entry name" value="Sos7"/>
</dbReference>
<dbReference type="OrthoDB" id="18959at2759"/>
<dbReference type="PANTHER" id="PTHR37329">
    <property type="entry name" value="KINETOCHORE PROTEIN SOS7"/>
    <property type="match status" value="1"/>
</dbReference>
<keyword evidence="4" id="KW-1185">Reference proteome</keyword>
<dbReference type="Pfam" id="PF20882">
    <property type="entry name" value="Sos7"/>
    <property type="match status" value="1"/>
</dbReference>
<evidence type="ECO:0000313" key="3">
    <source>
        <dbReference type="EMBL" id="KAE9399547.1"/>
    </source>
</evidence>
<dbReference type="InterPro" id="IPR048781">
    <property type="entry name" value="Sos7_CC"/>
</dbReference>
<protein>
    <recommendedName>
        <fullName evidence="2">Kinetochore protein Sos7 coiled-coil domain-containing protein</fullName>
    </recommendedName>
</protein>
<sequence length="331" mass="37328">MDQEKYLIAAQSLQALFDSTSGDLGIVQNVAELNSRFDRIEDVLDVEELDTNDPAVIAIEVASQISYLKKLKFQCIEQNAKEKYTRAVVSDIDHAPVVSESDNKQLEQENLAELQTDFKTLSPMVEEDYIHVKQATAKATELAQKIIDARLALSRLRQMHPLPRVTVQTANQKLEDQVVEMQTLTDKLEDVQQKAHDAKGKLKAESLEVETLKLQRNERLDDDRRFVPLYDWLSGSLILHRSMHGLDDIQPVSDNELRLHYRVENLHGHSRPVAITLLFLPNTRQLVTVDVQGLEDLGMDLSDIIDSHLRMNDVPGVVVAILGQARDGLAA</sequence>
<dbReference type="PANTHER" id="PTHR37329:SF1">
    <property type="entry name" value="KINETOCHORE PROTEIN SOS7"/>
    <property type="match status" value="1"/>
</dbReference>
<dbReference type="AlphaFoldDB" id="A0A6A4HRF8"/>
<feature type="domain" description="Kinetochore protein Sos7 coiled-coil" evidence="2">
    <location>
        <begin position="67"/>
        <end position="112"/>
    </location>
</feature>
<accession>A0A6A4HRF8</accession>
<dbReference type="GO" id="GO:0034501">
    <property type="term" value="P:protein localization to kinetochore"/>
    <property type="evidence" value="ECO:0007669"/>
    <property type="project" value="InterPro"/>
</dbReference>
<proteinExistence type="predicted"/>